<dbReference type="Proteomes" id="UP000017836">
    <property type="component" value="Unassembled WGS sequence"/>
</dbReference>
<accession>W1NW22</accession>
<dbReference type="InterPro" id="IPR000916">
    <property type="entry name" value="Bet_v_I/MLP"/>
</dbReference>
<dbReference type="SUPFAM" id="SSF55961">
    <property type="entry name" value="Bet v1-like"/>
    <property type="match status" value="1"/>
</dbReference>
<dbReference type="SMART" id="SM01037">
    <property type="entry name" value="Bet_v_1"/>
    <property type="match status" value="1"/>
</dbReference>
<dbReference type="GO" id="GO:0004864">
    <property type="term" value="F:protein phosphatase inhibitor activity"/>
    <property type="evidence" value="ECO:0007669"/>
    <property type="project" value="InterPro"/>
</dbReference>
<comment type="similarity">
    <text evidence="1">Belongs to the BetVI family.</text>
</comment>
<dbReference type="OMA" id="SVRLFTY"/>
<dbReference type="CDD" id="cd07816">
    <property type="entry name" value="Bet_v1-like"/>
    <property type="match status" value="1"/>
</dbReference>
<dbReference type="OrthoDB" id="1858121at2759"/>
<dbReference type="GO" id="GO:0006952">
    <property type="term" value="P:defense response"/>
    <property type="evidence" value="ECO:0007669"/>
    <property type="project" value="InterPro"/>
</dbReference>
<dbReference type="InterPro" id="IPR023393">
    <property type="entry name" value="START-like_dom_sf"/>
</dbReference>
<dbReference type="InterPro" id="IPR051761">
    <property type="entry name" value="MLP-like_ligand-binding"/>
</dbReference>
<dbReference type="PANTHER" id="PTHR31907">
    <property type="entry name" value="MLP-LIKE PROTEIN 423"/>
    <property type="match status" value="1"/>
</dbReference>
<feature type="domain" description="Bet v I/Major latex protein" evidence="2">
    <location>
        <begin position="1"/>
        <end position="151"/>
    </location>
</feature>
<sequence length="152" mass="16613">MAGSLPLEVALKSPADKFWAAIRDSTELFPKIFPDQYKSIKVVEGDGKSVGSIRVIDYAEGMPVSYSKEKIKVADDATKKVTYAVVDGDILSFYKVFEATLQVVLSADAKSSVAKWDIHYEKANPDVPEPNLIQDLASKTFKALDDHVMGAA</sequence>
<dbReference type="FunFam" id="3.30.530.20:FF:000007">
    <property type="entry name" value="Major pollen allergen Bet v 1-A"/>
    <property type="match status" value="1"/>
</dbReference>
<dbReference type="Gene3D" id="3.30.530.20">
    <property type="match status" value="1"/>
</dbReference>
<dbReference type="AlphaFoldDB" id="W1NW22"/>
<dbReference type="HOGENOM" id="CLU_081988_1_1_1"/>
<dbReference type="GO" id="GO:0009738">
    <property type="term" value="P:abscisic acid-activated signaling pathway"/>
    <property type="evidence" value="ECO:0007669"/>
    <property type="project" value="InterPro"/>
</dbReference>
<keyword evidence="4" id="KW-1185">Reference proteome</keyword>
<dbReference type="GO" id="GO:0010427">
    <property type="term" value="F:abscisic acid binding"/>
    <property type="evidence" value="ECO:0007669"/>
    <property type="project" value="InterPro"/>
</dbReference>
<protein>
    <recommendedName>
        <fullName evidence="2">Bet v I/Major latex protein domain-containing protein</fullName>
    </recommendedName>
</protein>
<proteinExistence type="inferred from homology"/>
<dbReference type="InterPro" id="IPR024949">
    <property type="entry name" value="Bet_v_I_allergen"/>
</dbReference>
<dbReference type="EMBL" id="KI394998">
    <property type="protein sequence ID" value="ERM99533.1"/>
    <property type="molecule type" value="Genomic_DNA"/>
</dbReference>
<dbReference type="STRING" id="13333.W1NW22"/>
<evidence type="ECO:0000259" key="2">
    <source>
        <dbReference type="SMART" id="SM01037"/>
    </source>
</evidence>
<dbReference type="PRINTS" id="PR00634">
    <property type="entry name" value="BETALLERGEN"/>
</dbReference>
<evidence type="ECO:0000256" key="1">
    <source>
        <dbReference type="ARBA" id="ARBA00009744"/>
    </source>
</evidence>
<dbReference type="GO" id="GO:0038023">
    <property type="term" value="F:signaling receptor activity"/>
    <property type="evidence" value="ECO:0007669"/>
    <property type="project" value="InterPro"/>
</dbReference>
<dbReference type="eggNOG" id="ENOG502RZUQ">
    <property type="taxonomic scope" value="Eukaryota"/>
</dbReference>
<evidence type="ECO:0000313" key="3">
    <source>
        <dbReference type="EMBL" id="ERM99533.1"/>
    </source>
</evidence>
<organism evidence="3 4">
    <name type="scientific">Amborella trichopoda</name>
    <dbReference type="NCBI Taxonomy" id="13333"/>
    <lineage>
        <taxon>Eukaryota</taxon>
        <taxon>Viridiplantae</taxon>
        <taxon>Streptophyta</taxon>
        <taxon>Embryophyta</taxon>
        <taxon>Tracheophyta</taxon>
        <taxon>Spermatophyta</taxon>
        <taxon>Magnoliopsida</taxon>
        <taxon>Amborellales</taxon>
        <taxon>Amborellaceae</taxon>
        <taxon>Amborella</taxon>
    </lineage>
</organism>
<evidence type="ECO:0000313" key="4">
    <source>
        <dbReference type="Proteomes" id="UP000017836"/>
    </source>
</evidence>
<dbReference type="KEGG" id="atr:18427568"/>
<reference evidence="4" key="1">
    <citation type="journal article" date="2013" name="Science">
        <title>The Amborella genome and the evolution of flowering plants.</title>
        <authorList>
            <consortium name="Amborella Genome Project"/>
        </authorList>
    </citation>
    <scope>NUCLEOTIDE SEQUENCE [LARGE SCALE GENOMIC DNA]</scope>
</reference>
<dbReference type="Pfam" id="PF00407">
    <property type="entry name" value="Bet_v_1"/>
    <property type="match status" value="1"/>
</dbReference>
<name>W1NW22_AMBTC</name>
<gene>
    <name evidence="3" type="ORF">AMTR_s00088p00081230</name>
</gene>
<dbReference type="Gramene" id="ERM99533">
    <property type="protein sequence ID" value="ERM99533"/>
    <property type="gene ID" value="AMTR_s00088p00081230"/>
</dbReference>